<feature type="region of interest" description="Disordered" evidence="1">
    <location>
        <begin position="70"/>
        <end position="90"/>
    </location>
</feature>
<sequence>MRHEKLVPQFNICMSLSKGEIKEYPPLGTLQKISMALQVSSHMITRPTNPLYACLIRMFTGLMCNFYITKKKPSPKGDSSSKGKRDNKWQ</sequence>
<dbReference type="AlphaFoldDB" id="A0A2A7HPV2"/>
<dbReference type="EMBL" id="NVLK01000087">
    <property type="protein sequence ID" value="PEC18991.1"/>
    <property type="molecule type" value="Genomic_DNA"/>
</dbReference>
<feature type="compositionally biased region" description="Basic and acidic residues" evidence="1">
    <location>
        <begin position="79"/>
        <end position="90"/>
    </location>
</feature>
<organism evidence="2 3">
    <name type="scientific">Bacillus cereus</name>
    <dbReference type="NCBI Taxonomy" id="1396"/>
    <lineage>
        <taxon>Bacteria</taxon>
        <taxon>Bacillati</taxon>
        <taxon>Bacillota</taxon>
        <taxon>Bacilli</taxon>
        <taxon>Bacillales</taxon>
        <taxon>Bacillaceae</taxon>
        <taxon>Bacillus</taxon>
        <taxon>Bacillus cereus group</taxon>
    </lineage>
</organism>
<reference evidence="2 3" key="1">
    <citation type="submission" date="2017-09" db="EMBL/GenBank/DDBJ databases">
        <title>Large-scale bioinformatics analysis of Bacillus genomes uncovers conserved roles of natural products in bacterial physiology.</title>
        <authorList>
            <consortium name="Agbiome Team Llc"/>
            <person name="Bleich R.M."/>
            <person name="Grubbs K.J."/>
            <person name="Santa Maria K.C."/>
            <person name="Allen S.E."/>
            <person name="Farag S."/>
            <person name="Shank E.A."/>
            <person name="Bowers A."/>
        </authorList>
    </citation>
    <scope>NUCLEOTIDE SEQUENCE [LARGE SCALE GENOMIC DNA]</scope>
    <source>
        <strain evidence="2 3">AFS096845</strain>
    </source>
</reference>
<evidence type="ECO:0000313" key="3">
    <source>
        <dbReference type="Proteomes" id="UP000220006"/>
    </source>
</evidence>
<protein>
    <submittedName>
        <fullName evidence="2">Uncharacterized protein</fullName>
    </submittedName>
</protein>
<gene>
    <name evidence="2" type="ORF">COM96_27490</name>
</gene>
<accession>A0A2A7HPV2</accession>
<comment type="caution">
    <text evidence="2">The sequence shown here is derived from an EMBL/GenBank/DDBJ whole genome shotgun (WGS) entry which is preliminary data.</text>
</comment>
<evidence type="ECO:0000313" key="2">
    <source>
        <dbReference type="EMBL" id="PEC18991.1"/>
    </source>
</evidence>
<proteinExistence type="predicted"/>
<name>A0A2A7HPV2_BACCE</name>
<evidence type="ECO:0000256" key="1">
    <source>
        <dbReference type="SAM" id="MobiDB-lite"/>
    </source>
</evidence>
<dbReference type="Proteomes" id="UP000220006">
    <property type="component" value="Unassembled WGS sequence"/>
</dbReference>